<protein>
    <submittedName>
        <fullName evidence="1">Uncharacterized protein</fullName>
    </submittedName>
</protein>
<name>A0A540L862_MALBA</name>
<organism evidence="1 2">
    <name type="scientific">Malus baccata</name>
    <name type="common">Siberian crab apple</name>
    <name type="synonym">Pyrus baccata</name>
    <dbReference type="NCBI Taxonomy" id="106549"/>
    <lineage>
        <taxon>Eukaryota</taxon>
        <taxon>Viridiplantae</taxon>
        <taxon>Streptophyta</taxon>
        <taxon>Embryophyta</taxon>
        <taxon>Tracheophyta</taxon>
        <taxon>Spermatophyta</taxon>
        <taxon>Magnoliopsida</taxon>
        <taxon>eudicotyledons</taxon>
        <taxon>Gunneridae</taxon>
        <taxon>Pentapetalae</taxon>
        <taxon>rosids</taxon>
        <taxon>fabids</taxon>
        <taxon>Rosales</taxon>
        <taxon>Rosaceae</taxon>
        <taxon>Amygdaloideae</taxon>
        <taxon>Maleae</taxon>
        <taxon>Malus</taxon>
    </lineage>
</organism>
<dbReference type="EMBL" id="VIEB01000719">
    <property type="protein sequence ID" value="TQD82489.1"/>
    <property type="molecule type" value="Genomic_DNA"/>
</dbReference>
<dbReference type="Proteomes" id="UP000315295">
    <property type="component" value="Unassembled WGS sequence"/>
</dbReference>
<evidence type="ECO:0000313" key="1">
    <source>
        <dbReference type="EMBL" id="TQD82489.1"/>
    </source>
</evidence>
<sequence>MLSEAVLVSMRGFNGKLLFDKVIDGNKVIDNGEHDLQLLDPVTNGNQFRCALEETLHLDTPNSLLELLHVSLIVLRLDIQKNRGFSTLLLCRRIFGCRQLRLDSYEILSATVGSLPGVS</sequence>
<keyword evidence="2" id="KW-1185">Reference proteome</keyword>
<proteinExistence type="predicted"/>
<accession>A0A540L862</accession>
<evidence type="ECO:0000313" key="2">
    <source>
        <dbReference type="Proteomes" id="UP000315295"/>
    </source>
</evidence>
<gene>
    <name evidence="1" type="ORF">C1H46_031964</name>
</gene>
<dbReference type="AlphaFoldDB" id="A0A540L862"/>
<comment type="caution">
    <text evidence="1">The sequence shown here is derived from an EMBL/GenBank/DDBJ whole genome shotgun (WGS) entry which is preliminary data.</text>
</comment>
<reference evidence="1 2" key="1">
    <citation type="journal article" date="2019" name="G3 (Bethesda)">
        <title>Sequencing of a Wild Apple (Malus baccata) Genome Unravels the Differences Between Cultivated and Wild Apple Species Regarding Disease Resistance and Cold Tolerance.</title>
        <authorList>
            <person name="Chen X."/>
        </authorList>
    </citation>
    <scope>NUCLEOTIDE SEQUENCE [LARGE SCALE GENOMIC DNA]</scope>
    <source>
        <strain evidence="2">cv. Shandingzi</strain>
        <tissue evidence="1">Leaves</tissue>
    </source>
</reference>